<gene>
    <name evidence="2" type="ORF">SAMN05216551_102407</name>
</gene>
<evidence type="ECO:0000313" key="2">
    <source>
        <dbReference type="EMBL" id="SDV47249.1"/>
    </source>
</evidence>
<sequence>MKRSNRSALIIERSFRPGARLAHSAPAMVVFAVAWQWFDNGTNFVALRVGGDALHPFHPRPSFTRPCVLRFAFCVLRFAFCVLRFAFCVGSSMRPAIHAVTPTFACSAAIAVAYRSRTPRDDVAWRSVDEHVWHASASRRRALVLGSARPLYIAFFSWTVMREPLRARQSCGVAAGLAALALTAWVTSASGSFSTPAQD</sequence>
<evidence type="ECO:0000256" key="1">
    <source>
        <dbReference type="SAM" id="Phobius"/>
    </source>
</evidence>
<organism evidence="2 3">
    <name type="scientific">Chitinasiproducens palmae</name>
    <dbReference type="NCBI Taxonomy" id="1770053"/>
    <lineage>
        <taxon>Bacteria</taxon>
        <taxon>Pseudomonadati</taxon>
        <taxon>Pseudomonadota</taxon>
        <taxon>Betaproteobacteria</taxon>
        <taxon>Burkholderiales</taxon>
        <taxon>Burkholderiaceae</taxon>
        <taxon>Chitinasiproducens</taxon>
    </lineage>
</organism>
<proteinExistence type="predicted"/>
<dbReference type="Proteomes" id="UP000243719">
    <property type="component" value="Unassembled WGS sequence"/>
</dbReference>
<dbReference type="EMBL" id="FNLO01000002">
    <property type="protein sequence ID" value="SDV47249.1"/>
    <property type="molecule type" value="Genomic_DNA"/>
</dbReference>
<evidence type="ECO:0000313" key="3">
    <source>
        <dbReference type="Proteomes" id="UP000243719"/>
    </source>
</evidence>
<dbReference type="OrthoDB" id="9034853at2"/>
<accession>A0A1H2PL92</accession>
<feature type="transmembrane region" description="Helical" evidence="1">
    <location>
        <begin position="173"/>
        <end position="193"/>
    </location>
</feature>
<protein>
    <submittedName>
        <fullName evidence="2">Uncharacterized protein</fullName>
    </submittedName>
</protein>
<keyword evidence="1" id="KW-0472">Membrane</keyword>
<name>A0A1H2PL92_9BURK</name>
<keyword evidence="1" id="KW-0812">Transmembrane</keyword>
<reference evidence="3" key="1">
    <citation type="submission" date="2016-09" db="EMBL/GenBank/DDBJ databases">
        <authorList>
            <person name="Varghese N."/>
            <person name="Submissions S."/>
        </authorList>
    </citation>
    <scope>NUCLEOTIDE SEQUENCE [LARGE SCALE GENOMIC DNA]</scope>
    <source>
        <strain evidence="3">JS23</strain>
    </source>
</reference>
<dbReference type="AlphaFoldDB" id="A0A1H2PL92"/>
<feature type="transmembrane region" description="Helical" evidence="1">
    <location>
        <begin position="21"/>
        <end position="38"/>
    </location>
</feature>
<dbReference type="STRING" id="1770053.SAMN05216551_102407"/>
<dbReference type="RefSeq" id="WP_091905641.1">
    <property type="nucleotide sequence ID" value="NZ_FNLO01000002.1"/>
</dbReference>
<feature type="transmembrane region" description="Helical" evidence="1">
    <location>
        <begin position="68"/>
        <end position="89"/>
    </location>
</feature>
<keyword evidence="1" id="KW-1133">Transmembrane helix</keyword>
<keyword evidence="3" id="KW-1185">Reference proteome</keyword>